<sequence length="142" mass="16612">MNILEITFDEIERVNLKNIINMINNLNAESIELSSSNDNIQSILSESSIEDGAIYFKLSNVNIFGINLKEIFINLIIYKKELELNMNFDSNELFKIDLDIIKRAIFEWNKTILAKNYYCGYEPATDKYTQFFSNIHKGPLKW</sequence>
<dbReference type="RefSeq" id="WP_005760584.1">
    <property type="nucleotide sequence ID" value="NZ_AJSX01000030.1"/>
</dbReference>
<name>I3DCI9_9PAST</name>
<dbReference type="Proteomes" id="UP000006457">
    <property type="component" value="Unassembled WGS sequence"/>
</dbReference>
<gene>
    <name evidence="1" type="ORF">HMPREF1052_0863</name>
</gene>
<dbReference type="OrthoDB" id="7069383at2"/>
<dbReference type="EMBL" id="AJSX01000030">
    <property type="protein sequence ID" value="EIJ69432.1"/>
    <property type="molecule type" value="Genomic_DNA"/>
</dbReference>
<organism evidence="1 2">
    <name type="scientific">Pasteurella bettyae CCUG 2042</name>
    <dbReference type="NCBI Taxonomy" id="1095749"/>
    <lineage>
        <taxon>Bacteria</taxon>
        <taxon>Pseudomonadati</taxon>
        <taxon>Pseudomonadota</taxon>
        <taxon>Gammaproteobacteria</taxon>
        <taxon>Pasteurellales</taxon>
        <taxon>Pasteurellaceae</taxon>
        <taxon>Pasteurella</taxon>
    </lineage>
</organism>
<dbReference type="AlphaFoldDB" id="I3DCI9"/>
<keyword evidence="2" id="KW-1185">Reference proteome</keyword>
<proteinExistence type="predicted"/>
<evidence type="ECO:0000313" key="1">
    <source>
        <dbReference type="EMBL" id="EIJ69432.1"/>
    </source>
</evidence>
<evidence type="ECO:0000313" key="2">
    <source>
        <dbReference type="Proteomes" id="UP000006457"/>
    </source>
</evidence>
<reference evidence="1 2" key="1">
    <citation type="submission" date="2012-03" db="EMBL/GenBank/DDBJ databases">
        <authorList>
            <person name="Harkins D.M."/>
            <person name="Madupu R."/>
            <person name="Durkin A.S."/>
            <person name="Torralba M."/>
            <person name="Methe B."/>
            <person name="Sutton G.G."/>
            <person name="Nelson K.E."/>
        </authorList>
    </citation>
    <scope>NUCLEOTIDE SEQUENCE [LARGE SCALE GENOMIC DNA]</scope>
    <source>
        <strain evidence="1 2">CCUG 2042</strain>
    </source>
</reference>
<protein>
    <submittedName>
        <fullName evidence="1">Uncharacterized protein</fullName>
    </submittedName>
</protein>
<dbReference type="PATRIC" id="fig|1095749.3.peg.1062"/>
<comment type="caution">
    <text evidence="1">The sequence shown here is derived from an EMBL/GenBank/DDBJ whole genome shotgun (WGS) entry which is preliminary data.</text>
</comment>
<accession>I3DCI9</accession>